<accession>A0AAV2SWY1</accession>
<comment type="caution">
    <text evidence="1">The sequence shown here is derived from an EMBL/GenBank/DDBJ whole genome shotgun (WGS) entry which is preliminary data.</text>
</comment>
<gene>
    <name evidence="1" type="ORF">MNOR_LOCUS42003</name>
</gene>
<dbReference type="AlphaFoldDB" id="A0AAV2SWY1"/>
<evidence type="ECO:0000313" key="2">
    <source>
        <dbReference type="Proteomes" id="UP001497623"/>
    </source>
</evidence>
<proteinExistence type="predicted"/>
<keyword evidence="2" id="KW-1185">Reference proteome</keyword>
<feature type="non-terminal residue" evidence="1">
    <location>
        <position position="1"/>
    </location>
</feature>
<dbReference type="EMBL" id="CAXKWB010186931">
    <property type="protein sequence ID" value="CAL4255470.1"/>
    <property type="molecule type" value="Genomic_DNA"/>
</dbReference>
<evidence type="ECO:0000313" key="1">
    <source>
        <dbReference type="EMBL" id="CAL4255470.1"/>
    </source>
</evidence>
<sequence length="127" mass="14477">SAWHNSDFVTINTQLYEHKVITFLRETFFLIFSNFFYVQFDATHPTMFLLVELVTLTPLLGSLPCVNPGMHVKITLMCKTYHSGFITMVSFQCGSYYAFSDHSSLGKTYHNYCSDMVSPSVNPGTYS</sequence>
<organism evidence="1 2">
    <name type="scientific">Meganyctiphanes norvegica</name>
    <name type="common">Northern krill</name>
    <name type="synonym">Thysanopoda norvegica</name>
    <dbReference type="NCBI Taxonomy" id="48144"/>
    <lineage>
        <taxon>Eukaryota</taxon>
        <taxon>Metazoa</taxon>
        <taxon>Ecdysozoa</taxon>
        <taxon>Arthropoda</taxon>
        <taxon>Crustacea</taxon>
        <taxon>Multicrustacea</taxon>
        <taxon>Malacostraca</taxon>
        <taxon>Eumalacostraca</taxon>
        <taxon>Eucarida</taxon>
        <taxon>Euphausiacea</taxon>
        <taxon>Euphausiidae</taxon>
        <taxon>Meganyctiphanes</taxon>
    </lineage>
</organism>
<name>A0AAV2SWY1_MEGNR</name>
<feature type="non-terminal residue" evidence="1">
    <location>
        <position position="127"/>
    </location>
</feature>
<reference evidence="1 2" key="1">
    <citation type="submission" date="2024-05" db="EMBL/GenBank/DDBJ databases">
        <authorList>
            <person name="Wallberg A."/>
        </authorList>
    </citation>
    <scope>NUCLEOTIDE SEQUENCE [LARGE SCALE GENOMIC DNA]</scope>
</reference>
<dbReference type="Proteomes" id="UP001497623">
    <property type="component" value="Unassembled WGS sequence"/>
</dbReference>
<protein>
    <submittedName>
        <fullName evidence="1">Uncharacterized protein</fullName>
    </submittedName>
</protein>